<keyword evidence="3 6" id="KW-0238">DNA-binding</keyword>
<evidence type="ECO:0000256" key="7">
    <source>
        <dbReference type="SAM" id="MobiDB-lite"/>
    </source>
</evidence>
<dbReference type="PANTHER" id="PTHR48111">
    <property type="entry name" value="REGULATOR OF RPOS"/>
    <property type="match status" value="1"/>
</dbReference>
<evidence type="ECO:0000256" key="5">
    <source>
        <dbReference type="PROSITE-ProRule" id="PRU00169"/>
    </source>
</evidence>
<evidence type="ECO:0000313" key="10">
    <source>
        <dbReference type="EMBL" id="NIJ03205.1"/>
    </source>
</evidence>
<keyword evidence="1 5" id="KW-0597">Phosphoprotein</keyword>
<dbReference type="Pfam" id="PF00072">
    <property type="entry name" value="Response_reg"/>
    <property type="match status" value="1"/>
</dbReference>
<name>A0ABX0TPR7_9MICC</name>
<accession>A0ABX0TPR7</accession>
<dbReference type="Proteomes" id="UP000802392">
    <property type="component" value="Unassembled WGS sequence"/>
</dbReference>
<dbReference type="Gene3D" id="1.10.10.10">
    <property type="entry name" value="Winged helix-like DNA-binding domain superfamily/Winged helix DNA-binding domain"/>
    <property type="match status" value="1"/>
</dbReference>
<proteinExistence type="predicted"/>
<dbReference type="PANTHER" id="PTHR48111:SF4">
    <property type="entry name" value="DNA-BINDING DUAL TRANSCRIPTIONAL REGULATOR OMPR"/>
    <property type="match status" value="1"/>
</dbReference>
<evidence type="ECO:0000256" key="6">
    <source>
        <dbReference type="PROSITE-ProRule" id="PRU01091"/>
    </source>
</evidence>
<dbReference type="CDD" id="cd17574">
    <property type="entry name" value="REC_OmpR"/>
    <property type="match status" value="1"/>
</dbReference>
<keyword evidence="11" id="KW-1185">Reference proteome</keyword>
<dbReference type="PROSITE" id="PS50110">
    <property type="entry name" value="RESPONSE_REGULATORY"/>
    <property type="match status" value="1"/>
</dbReference>
<gene>
    <name evidence="10" type="ORF">FHR86_003561</name>
</gene>
<protein>
    <submittedName>
        <fullName evidence="10">DNA-binding response OmpR family regulator</fullName>
    </submittedName>
</protein>
<evidence type="ECO:0000259" key="8">
    <source>
        <dbReference type="PROSITE" id="PS50110"/>
    </source>
</evidence>
<dbReference type="SUPFAM" id="SSF52172">
    <property type="entry name" value="CheY-like"/>
    <property type="match status" value="1"/>
</dbReference>
<reference evidence="10 11" key="1">
    <citation type="submission" date="2020-03" db="EMBL/GenBank/DDBJ databases">
        <title>Genomic Encyclopedia of Type Strains, Phase III (KMG-III): the genomes of soil and plant-associated and newly described type strains.</title>
        <authorList>
            <person name="Whitman W."/>
        </authorList>
    </citation>
    <scope>NUCLEOTIDE SEQUENCE [LARGE SCALE GENOMIC DNA]</scope>
    <source>
        <strain evidence="10 11">CECT 4207</strain>
    </source>
</reference>
<dbReference type="SUPFAM" id="SSF46894">
    <property type="entry name" value="C-terminal effector domain of the bipartite response regulators"/>
    <property type="match status" value="1"/>
</dbReference>
<evidence type="ECO:0000256" key="1">
    <source>
        <dbReference type="ARBA" id="ARBA00022553"/>
    </source>
</evidence>
<feature type="domain" description="OmpR/PhoB-type" evidence="9">
    <location>
        <begin position="169"/>
        <end position="274"/>
    </location>
</feature>
<feature type="modified residue" description="4-aspartylphosphate" evidence="5">
    <location>
        <position position="63"/>
    </location>
</feature>
<dbReference type="PROSITE" id="PS51755">
    <property type="entry name" value="OMPR_PHOB"/>
    <property type="match status" value="1"/>
</dbReference>
<dbReference type="SMART" id="SM00862">
    <property type="entry name" value="Trans_reg_C"/>
    <property type="match status" value="1"/>
</dbReference>
<dbReference type="InterPro" id="IPR039420">
    <property type="entry name" value="WalR-like"/>
</dbReference>
<comment type="caution">
    <text evidence="10">The sequence shown here is derived from an EMBL/GenBank/DDBJ whole genome shotgun (WGS) entry which is preliminary data.</text>
</comment>
<dbReference type="GO" id="GO:0003677">
    <property type="term" value="F:DNA binding"/>
    <property type="evidence" value="ECO:0007669"/>
    <property type="project" value="UniProtKB-KW"/>
</dbReference>
<keyword evidence="2" id="KW-0805">Transcription regulation</keyword>
<organism evidence="10 11">
    <name type="scientific">Paenarthrobacter ilicis</name>
    <dbReference type="NCBI Taxonomy" id="43665"/>
    <lineage>
        <taxon>Bacteria</taxon>
        <taxon>Bacillati</taxon>
        <taxon>Actinomycetota</taxon>
        <taxon>Actinomycetes</taxon>
        <taxon>Micrococcales</taxon>
        <taxon>Micrococcaceae</taxon>
        <taxon>Paenarthrobacter</taxon>
    </lineage>
</organism>
<dbReference type="Pfam" id="PF00486">
    <property type="entry name" value="Trans_reg_C"/>
    <property type="match status" value="1"/>
</dbReference>
<evidence type="ECO:0000256" key="2">
    <source>
        <dbReference type="ARBA" id="ARBA00023015"/>
    </source>
</evidence>
<dbReference type="InterPro" id="IPR011006">
    <property type="entry name" value="CheY-like_superfamily"/>
</dbReference>
<dbReference type="InterPro" id="IPR036388">
    <property type="entry name" value="WH-like_DNA-bd_sf"/>
</dbReference>
<dbReference type="InterPro" id="IPR016032">
    <property type="entry name" value="Sig_transdc_resp-reg_C-effctor"/>
</dbReference>
<dbReference type="CDD" id="cd00383">
    <property type="entry name" value="trans_reg_C"/>
    <property type="match status" value="1"/>
</dbReference>
<evidence type="ECO:0000256" key="3">
    <source>
        <dbReference type="ARBA" id="ARBA00023125"/>
    </source>
</evidence>
<evidence type="ECO:0000256" key="4">
    <source>
        <dbReference type="ARBA" id="ARBA00023163"/>
    </source>
</evidence>
<dbReference type="InterPro" id="IPR001867">
    <property type="entry name" value="OmpR/PhoB-type_DNA-bd"/>
</dbReference>
<feature type="domain" description="Response regulatory" evidence="8">
    <location>
        <begin position="14"/>
        <end position="127"/>
    </location>
</feature>
<dbReference type="RefSeq" id="WP_167269246.1">
    <property type="nucleotide sequence ID" value="NZ_BAAAVO010000014.1"/>
</dbReference>
<dbReference type="EMBL" id="JAAOZD010000009">
    <property type="protein sequence ID" value="NIJ03205.1"/>
    <property type="molecule type" value="Genomic_DNA"/>
</dbReference>
<evidence type="ECO:0000313" key="11">
    <source>
        <dbReference type="Proteomes" id="UP000802392"/>
    </source>
</evidence>
<evidence type="ECO:0000259" key="9">
    <source>
        <dbReference type="PROSITE" id="PS51755"/>
    </source>
</evidence>
<feature type="region of interest" description="Disordered" evidence="7">
    <location>
        <begin position="128"/>
        <end position="175"/>
    </location>
</feature>
<dbReference type="Gene3D" id="3.40.50.2300">
    <property type="match status" value="1"/>
</dbReference>
<dbReference type="SMART" id="SM00448">
    <property type="entry name" value="REC"/>
    <property type="match status" value="1"/>
</dbReference>
<feature type="DNA-binding region" description="OmpR/PhoB-type" evidence="6">
    <location>
        <begin position="169"/>
        <end position="274"/>
    </location>
</feature>
<sequence>MEASAKATPPGTRTAVIIEDEADIRAALEGILTSAGFTVHAFERGMEGVEGVRAQQPDIVTLDLSLGDIDGFEVARQVRQFSDAYIVILSARTQELDTLLGLEAGADDYVTKPFRPRELRYRVEALLRRPRTRSTPNATESAPPGIPARRSAPEAADESTSPAAAPDAPTGLEHNGLHLNAETRTVELSGTELRLTRSEFDLLFALMKNGRTVLTKDELSRSLHSDQAPDGYWSNADGRAIHVHITNLRRKLGDAAANPRWVETVRGVGYRLAGRSH</sequence>
<feature type="compositionally biased region" description="Low complexity" evidence="7">
    <location>
        <begin position="158"/>
        <end position="170"/>
    </location>
</feature>
<dbReference type="InterPro" id="IPR001789">
    <property type="entry name" value="Sig_transdc_resp-reg_receiver"/>
</dbReference>
<keyword evidence="4" id="KW-0804">Transcription</keyword>
<dbReference type="Gene3D" id="6.10.250.690">
    <property type="match status" value="1"/>
</dbReference>